<protein>
    <recommendedName>
        <fullName evidence="3">Aldose 1-epimerase</fullName>
    </recommendedName>
</protein>
<evidence type="ECO:0000313" key="1">
    <source>
        <dbReference type="EMBL" id="OJJ34279.1"/>
    </source>
</evidence>
<evidence type="ECO:0000313" key="2">
    <source>
        <dbReference type="Proteomes" id="UP000184383"/>
    </source>
</evidence>
<dbReference type="PANTHER" id="PTHR10091:SF6">
    <property type="entry name" value="1-EPIMERASE, PUTATIVE (AFU_ORTHOLOGUE AFUA_3G13240)-RELATED"/>
    <property type="match status" value="1"/>
</dbReference>
<dbReference type="EMBL" id="KV878213">
    <property type="protein sequence ID" value="OJJ34279.1"/>
    <property type="molecule type" value="Genomic_DNA"/>
</dbReference>
<accession>A0A1L9RH62</accession>
<evidence type="ECO:0008006" key="3">
    <source>
        <dbReference type="Google" id="ProtNLM"/>
    </source>
</evidence>
<keyword evidence="2" id="KW-1185">Reference proteome</keyword>
<sequence>MHPKHISLQSFLYPQGQQHHHQGYPLWRPVDFPPGPDRDSQFQDIVVGYDDPRRYLQDTLTNHTYFGAVIGRVANRIRNGTFTLDRNEYHIPKNENGIDTLHGGDFGYDQRNWTVTSYTESSITFMYIDYAEEGYPGDVLTHAMFSVDANQTEENSNGLPQLTTEQNGTISFKESQVKRNKGEGVDVVNQYGCIAIEPEGGVDGINHPEWGQLPNQVFSPETEPAVNFAKYRFGMEWVCTAR</sequence>
<dbReference type="InterPro" id="IPR014718">
    <property type="entry name" value="GH-type_carb-bd"/>
</dbReference>
<dbReference type="SUPFAM" id="SSF74650">
    <property type="entry name" value="Galactose mutarotase-like"/>
    <property type="match status" value="1"/>
</dbReference>
<dbReference type="GO" id="GO:0030246">
    <property type="term" value="F:carbohydrate binding"/>
    <property type="evidence" value="ECO:0007669"/>
    <property type="project" value="InterPro"/>
</dbReference>
<dbReference type="InterPro" id="IPR011013">
    <property type="entry name" value="Gal_mutarotase_sf_dom"/>
</dbReference>
<dbReference type="Pfam" id="PF01263">
    <property type="entry name" value="Aldose_epim"/>
    <property type="match status" value="1"/>
</dbReference>
<dbReference type="Gene3D" id="2.70.98.10">
    <property type="match status" value="1"/>
</dbReference>
<reference evidence="2" key="1">
    <citation type="journal article" date="2017" name="Genome Biol.">
        <title>Comparative genomics reveals high biological diversity and specific adaptations in the industrially and medically important fungal genus Aspergillus.</title>
        <authorList>
            <person name="de Vries R.P."/>
            <person name="Riley R."/>
            <person name="Wiebenga A."/>
            <person name="Aguilar-Osorio G."/>
            <person name="Amillis S."/>
            <person name="Uchima C.A."/>
            <person name="Anderluh G."/>
            <person name="Asadollahi M."/>
            <person name="Askin M."/>
            <person name="Barry K."/>
            <person name="Battaglia E."/>
            <person name="Bayram O."/>
            <person name="Benocci T."/>
            <person name="Braus-Stromeyer S.A."/>
            <person name="Caldana C."/>
            <person name="Canovas D."/>
            <person name="Cerqueira G.C."/>
            <person name="Chen F."/>
            <person name="Chen W."/>
            <person name="Choi C."/>
            <person name="Clum A."/>
            <person name="Dos Santos R.A."/>
            <person name="Damasio A.R."/>
            <person name="Diallinas G."/>
            <person name="Emri T."/>
            <person name="Fekete E."/>
            <person name="Flipphi M."/>
            <person name="Freyberg S."/>
            <person name="Gallo A."/>
            <person name="Gournas C."/>
            <person name="Habgood R."/>
            <person name="Hainaut M."/>
            <person name="Harispe M.L."/>
            <person name="Henrissat B."/>
            <person name="Hilden K.S."/>
            <person name="Hope R."/>
            <person name="Hossain A."/>
            <person name="Karabika E."/>
            <person name="Karaffa L."/>
            <person name="Karanyi Z."/>
            <person name="Krasevec N."/>
            <person name="Kuo A."/>
            <person name="Kusch H."/>
            <person name="LaButti K."/>
            <person name="Lagendijk E.L."/>
            <person name="Lapidus A."/>
            <person name="Levasseur A."/>
            <person name="Lindquist E."/>
            <person name="Lipzen A."/>
            <person name="Logrieco A.F."/>
            <person name="MacCabe A."/>
            <person name="Maekelae M.R."/>
            <person name="Malavazi I."/>
            <person name="Melin P."/>
            <person name="Meyer V."/>
            <person name="Mielnichuk N."/>
            <person name="Miskei M."/>
            <person name="Molnar A.P."/>
            <person name="Mule G."/>
            <person name="Ngan C.Y."/>
            <person name="Orejas M."/>
            <person name="Orosz E."/>
            <person name="Ouedraogo J.P."/>
            <person name="Overkamp K.M."/>
            <person name="Park H.-S."/>
            <person name="Perrone G."/>
            <person name="Piumi F."/>
            <person name="Punt P.J."/>
            <person name="Ram A.F."/>
            <person name="Ramon A."/>
            <person name="Rauscher S."/>
            <person name="Record E."/>
            <person name="Riano-Pachon D.M."/>
            <person name="Robert V."/>
            <person name="Roehrig J."/>
            <person name="Ruller R."/>
            <person name="Salamov A."/>
            <person name="Salih N.S."/>
            <person name="Samson R.A."/>
            <person name="Sandor E."/>
            <person name="Sanguinetti M."/>
            <person name="Schuetze T."/>
            <person name="Sepcic K."/>
            <person name="Shelest E."/>
            <person name="Sherlock G."/>
            <person name="Sophianopoulou V."/>
            <person name="Squina F.M."/>
            <person name="Sun H."/>
            <person name="Susca A."/>
            <person name="Todd R.B."/>
            <person name="Tsang A."/>
            <person name="Unkles S.E."/>
            <person name="van de Wiele N."/>
            <person name="van Rossen-Uffink D."/>
            <person name="Oliveira J.V."/>
            <person name="Vesth T.C."/>
            <person name="Visser J."/>
            <person name="Yu J.-H."/>
            <person name="Zhou M."/>
            <person name="Andersen M.R."/>
            <person name="Archer D.B."/>
            <person name="Baker S.E."/>
            <person name="Benoit I."/>
            <person name="Brakhage A.A."/>
            <person name="Braus G.H."/>
            <person name="Fischer R."/>
            <person name="Frisvad J.C."/>
            <person name="Goldman G.H."/>
            <person name="Houbraken J."/>
            <person name="Oakley B."/>
            <person name="Pocsi I."/>
            <person name="Scazzocchio C."/>
            <person name="Seiboth B."/>
            <person name="vanKuyk P.A."/>
            <person name="Wortman J."/>
            <person name="Dyer P.S."/>
            <person name="Grigoriev I.V."/>
        </authorList>
    </citation>
    <scope>NUCLEOTIDE SEQUENCE [LARGE SCALE GENOMIC DNA]</scope>
    <source>
        <strain evidence="2">DTO 134E9</strain>
    </source>
</reference>
<dbReference type="GO" id="GO:0004034">
    <property type="term" value="F:aldose 1-epimerase activity"/>
    <property type="evidence" value="ECO:0007669"/>
    <property type="project" value="TreeGrafter"/>
</dbReference>
<dbReference type="GeneID" id="63747891"/>
<name>A0A1L9RH62_ASPWE</name>
<dbReference type="AlphaFoldDB" id="A0A1L9RH62"/>
<dbReference type="VEuPathDB" id="FungiDB:ASPWEDRAFT_184795"/>
<dbReference type="OrthoDB" id="3851442at2759"/>
<dbReference type="GO" id="GO:0033499">
    <property type="term" value="P:galactose catabolic process via UDP-galactose, Leloir pathway"/>
    <property type="evidence" value="ECO:0007669"/>
    <property type="project" value="TreeGrafter"/>
</dbReference>
<dbReference type="PANTHER" id="PTHR10091">
    <property type="entry name" value="ALDOSE-1-EPIMERASE"/>
    <property type="match status" value="1"/>
</dbReference>
<gene>
    <name evidence="1" type="ORF">ASPWEDRAFT_184795</name>
</gene>
<dbReference type="RefSeq" id="XP_040687955.1">
    <property type="nucleotide sequence ID" value="XM_040832043.1"/>
</dbReference>
<dbReference type="GO" id="GO:0006006">
    <property type="term" value="P:glucose metabolic process"/>
    <property type="evidence" value="ECO:0007669"/>
    <property type="project" value="TreeGrafter"/>
</dbReference>
<dbReference type="Proteomes" id="UP000184383">
    <property type="component" value="Unassembled WGS sequence"/>
</dbReference>
<proteinExistence type="predicted"/>
<organism evidence="1 2">
    <name type="scientific">Aspergillus wentii DTO 134E9</name>
    <dbReference type="NCBI Taxonomy" id="1073089"/>
    <lineage>
        <taxon>Eukaryota</taxon>
        <taxon>Fungi</taxon>
        <taxon>Dikarya</taxon>
        <taxon>Ascomycota</taxon>
        <taxon>Pezizomycotina</taxon>
        <taxon>Eurotiomycetes</taxon>
        <taxon>Eurotiomycetidae</taxon>
        <taxon>Eurotiales</taxon>
        <taxon>Aspergillaceae</taxon>
        <taxon>Aspergillus</taxon>
        <taxon>Aspergillus subgen. Cremei</taxon>
    </lineage>
</organism>
<dbReference type="STRING" id="1073089.A0A1L9RH62"/>
<dbReference type="InterPro" id="IPR008183">
    <property type="entry name" value="Aldose_1/G6P_1-epimerase"/>
</dbReference>